<evidence type="ECO:0000313" key="2">
    <source>
        <dbReference type="EMBL" id="SDE56322.1"/>
    </source>
</evidence>
<feature type="transmembrane region" description="Helical" evidence="1">
    <location>
        <begin position="50"/>
        <end position="72"/>
    </location>
</feature>
<feature type="transmembrane region" description="Helical" evidence="1">
    <location>
        <begin position="12"/>
        <end position="30"/>
    </location>
</feature>
<keyword evidence="3" id="KW-1185">Reference proteome</keyword>
<proteinExistence type="predicted"/>
<dbReference type="InterPro" id="IPR025367">
    <property type="entry name" value="DUF4271"/>
</dbReference>
<keyword evidence="1" id="KW-1133">Transmembrane helix</keyword>
<dbReference type="RefSeq" id="WP_092737124.1">
    <property type="nucleotide sequence ID" value="NZ_FNAS01000013.1"/>
</dbReference>
<keyword evidence="1" id="KW-0812">Transmembrane</keyword>
<feature type="transmembrane region" description="Helical" evidence="1">
    <location>
        <begin position="159"/>
        <end position="177"/>
    </location>
</feature>
<name>A0A1G7DY55_9FLAO</name>
<evidence type="ECO:0000256" key="1">
    <source>
        <dbReference type="SAM" id="Phobius"/>
    </source>
</evidence>
<dbReference type="Proteomes" id="UP000198517">
    <property type="component" value="Unassembled WGS sequence"/>
</dbReference>
<reference evidence="2 3" key="1">
    <citation type="submission" date="2016-10" db="EMBL/GenBank/DDBJ databases">
        <authorList>
            <person name="de Groot N.N."/>
        </authorList>
    </citation>
    <scope>NUCLEOTIDE SEQUENCE [LARGE SCALE GENOMIC DNA]</scope>
    <source>
        <strain evidence="2 3">DSM 24015</strain>
    </source>
</reference>
<sequence length="213" mass="25057">MVRIVENKDWIIYTLLGISFLYVFMFRILLREISVVKFYTLKEEFVSNRFQTWVISSLGLSIVMSLAFSQFMPIIPKIFGSCAPFGYQLNKFGVFWICMVALFSVRSVFTLLFFLSIGEVKIWGSFYYVAAKYYFALSLVLMILVLVQNFLLPDGSDMLYPYVVVFGFSFVLKNLIYLFNNLQILPSEWYYKILYICALQILPILVLWKFLFL</sequence>
<dbReference type="STRING" id="1071918.SAMN05421544_11327"/>
<protein>
    <recommendedName>
        <fullName evidence="4">DUF4271 domain-containing protein</fullName>
    </recommendedName>
</protein>
<organism evidence="2 3">
    <name type="scientific">Riemerella columbipharyngis</name>
    <dbReference type="NCBI Taxonomy" id="1071918"/>
    <lineage>
        <taxon>Bacteria</taxon>
        <taxon>Pseudomonadati</taxon>
        <taxon>Bacteroidota</taxon>
        <taxon>Flavobacteriia</taxon>
        <taxon>Flavobacteriales</taxon>
        <taxon>Weeksellaceae</taxon>
        <taxon>Riemerella</taxon>
    </lineage>
</organism>
<feature type="transmembrane region" description="Helical" evidence="1">
    <location>
        <begin position="189"/>
        <end position="211"/>
    </location>
</feature>
<dbReference type="Pfam" id="PF14093">
    <property type="entry name" value="DUF4271"/>
    <property type="match status" value="1"/>
</dbReference>
<evidence type="ECO:0000313" key="3">
    <source>
        <dbReference type="Proteomes" id="UP000198517"/>
    </source>
</evidence>
<keyword evidence="1" id="KW-0472">Membrane</keyword>
<gene>
    <name evidence="2" type="ORF">SAMN05421544_11327</name>
</gene>
<dbReference type="OrthoDB" id="1246162at2"/>
<feature type="transmembrane region" description="Helical" evidence="1">
    <location>
        <begin position="126"/>
        <end position="147"/>
    </location>
</feature>
<dbReference type="AlphaFoldDB" id="A0A1G7DY55"/>
<evidence type="ECO:0008006" key="4">
    <source>
        <dbReference type="Google" id="ProtNLM"/>
    </source>
</evidence>
<dbReference type="EMBL" id="FNAS01000013">
    <property type="protein sequence ID" value="SDE56322.1"/>
    <property type="molecule type" value="Genomic_DNA"/>
</dbReference>
<accession>A0A1G7DY55</accession>
<feature type="transmembrane region" description="Helical" evidence="1">
    <location>
        <begin position="92"/>
        <end position="114"/>
    </location>
</feature>